<reference evidence="2 3" key="1">
    <citation type="submission" date="2020-05" db="EMBL/GenBank/DDBJ databases">
        <title>MicrobeNet Type strains.</title>
        <authorList>
            <person name="Nicholson A.C."/>
        </authorList>
    </citation>
    <scope>NUCLEOTIDE SEQUENCE [LARGE SCALE GENOMIC DNA]</scope>
    <source>
        <strain evidence="2 3">JCM 3224</strain>
    </source>
</reference>
<evidence type="ECO:0000313" key="2">
    <source>
        <dbReference type="EMBL" id="NNH68775.1"/>
    </source>
</evidence>
<feature type="signal peptide" evidence="1">
    <location>
        <begin position="1"/>
        <end position="31"/>
    </location>
</feature>
<dbReference type="AlphaFoldDB" id="A0A849BXD3"/>
<dbReference type="RefSeq" id="WP_067519958.1">
    <property type="nucleotide sequence ID" value="NZ_JABELX010000001.1"/>
</dbReference>
<name>A0A849BXD3_9NOCA</name>
<gene>
    <name evidence="2" type="ORF">HLB23_02605</name>
</gene>
<sequence length="136" mass="14119">MPRLRKSALTATTTFAAMAAAVVLAAPGATAQVWRVNVSAGSSIGLGISQYGTGCPYTVTVEGRSGDTAWLYDVGAYGTFDPQTITIGTNGRATSTWTPQTTGWHRIYADSYYGSAQSTDIQVGTGINLGSACVVR</sequence>
<proteinExistence type="predicted"/>
<evidence type="ECO:0000313" key="3">
    <source>
        <dbReference type="Proteomes" id="UP000586827"/>
    </source>
</evidence>
<feature type="chain" id="PRO_5032873261" evidence="1">
    <location>
        <begin position="32"/>
        <end position="136"/>
    </location>
</feature>
<protein>
    <submittedName>
        <fullName evidence="2">Uncharacterized protein</fullName>
    </submittedName>
</protein>
<accession>A0A849BXD3</accession>
<dbReference type="EMBL" id="JABELX010000001">
    <property type="protein sequence ID" value="NNH68775.1"/>
    <property type="molecule type" value="Genomic_DNA"/>
</dbReference>
<keyword evidence="1" id="KW-0732">Signal</keyword>
<organism evidence="2 3">
    <name type="scientific">Nocardia uniformis</name>
    <dbReference type="NCBI Taxonomy" id="53432"/>
    <lineage>
        <taxon>Bacteria</taxon>
        <taxon>Bacillati</taxon>
        <taxon>Actinomycetota</taxon>
        <taxon>Actinomycetes</taxon>
        <taxon>Mycobacteriales</taxon>
        <taxon>Nocardiaceae</taxon>
        <taxon>Nocardia</taxon>
    </lineage>
</organism>
<dbReference type="Proteomes" id="UP000586827">
    <property type="component" value="Unassembled WGS sequence"/>
</dbReference>
<keyword evidence="3" id="KW-1185">Reference proteome</keyword>
<comment type="caution">
    <text evidence="2">The sequence shown here is derived from an EMBL/GenBank/DDBJ whole genome shotgun (WGS) entry which is preliminary data.</text>
</comment>
<evidence type="ECO:0000256" key="1">
    <source>
        <dbReference type="SAM" id="SignalP"/>
    </source>
</evidence>